<dbReference type="Pfam" id="PF13515">
    <property type="entry name" value="FUSC_2"/>
    <property type="match status" value="1"/>
</dbReference>
<accession>A0AAJ0C4T8</accession>
<evidence type="ECO:0000256" key="1">
    <source>
        <dbReference type="ARBA" id="ARBA00004141"/>
    </source>
</evidence>
<feature type="domain" description="Putative ER transporter 6TM N-terminal" evidence="6">
    <location>
        <begin position="122"/>
        <end position="336"/>
    </location>
</feature>
<proteinExistence type="predicted"/>
<feature type="transmembrane region" description="Helical" evidence="5">
    <location>
        <begin position="156"/>
        <end position="173"/>
    </location>
</feature>
<feature type="transmembrane region" description="Helical" evidence="5">
    <location>
        <begin position="685"/>
        <end position="703"/>
    </location>
</feature>
<evidence type="ECO:0000259" key="6">
    <source>
        <dbReference type="Pfam" id="PF10337"/>
    </source>
</evidence>
<evidence type="ECO:0000313" key="8">
    <source>
        <dbReference type="EMBL" id="KAK1770180.1"/>
    </source>
</evidence>
<dbReference type="GeneID" id="85308346"/>
<evidence type="ECO:0000256" key="3">
    <source>
        <dbReference type="ARBA" id="ARBA00022989"/>
    </source>
</evidence>
<feature type="domain" description="Integral membrane bound transporter" evidence="7">
    <location>
        <begin position="599"/>
        <end position="744"/>
    </location>
</feature>
<keyword evidence="3 5" id="KW-1133">Transmembrane helix</keyword>
<dbReference type="Pfam" id="PF10337">
    <property type="entry name" value="ArAE_2_N"/>
    <property type="match status" value="1"/>
</dbReference>
<comment type="subcellular location">
    <subcellularLocation>
        <location evidence="1">Membrane</location>
        <topology evidence="1">Multi-pass membrane protein</topology>
    </subcellularLocation>
</comment>
<dbReference type="EMBL" id="MU839001">
    <property type="protein sequence ID" value="KAK1770180.1"/>
    <property type="molecule type" value="Genomic_DNA"/>
</dbReference>
<dbReference type="InterPro" id="IPR018823">
    <property type="entry name" value="ArAE_2_N"/>
</dbReference>
<evidence type="ECO:0000256" key="2">
    <source>
        <dbReference type="ARBA" id="ARBA00022692"/>
    </source>
</evidence>
<name>A0AAJ0C4T8_9PEZI</name>
<dbReference type="PANTHER" id="PTHR37994">
    <property type="entry name" value="ARAE_2_N DOMAIN-CONTAINING PROTEIN-RELATED"/>
    <property type="match status" value="1"/>
</dbReference>
<evidence type="ECO:0000313" key="9">
    <source>
        <dbReference type="Proteomes" id="UP001244011"/>
    </source>
</evidence>
<feature type="transmembrane region" description="Helical" evidence="5">
    <location>
        <begin position="81"/>
        <end position="102"/>
    </location>
</feature>
<feature type="transmembrane region" description="Helical" evidence="5">
    <location>
        <begin position="635"/>
        <end position="656"/>
    </location>
</feature>
<feature type="transmembrane region" description="Helical" evidence="5">
    <location>
        <begin position="581"/>
        <end position="601"/>
    </location>
</feature>
<keyword evidence="4 5" id="KW-0472">Membrane</keyword>
<dbReference type="InterPro" id="IPR049453">
    <property type="entry name" value="Memb_transporter_dom"/>
</dbReference>
<evidence type="ECO:0000256" key="4">
    <source>
        <dbReference type="ARBA" id="ARBA00023136"/>
    </source>
</evidence>
<gene>
    <name evidence="8" type="ORF">QBC33DRAFT_467447</name>
</gene>
<organism evidence="8 9">
    <name type="scientific">Phialemonium atrogriseum</name>
    <dbReference type="NCBI Taxonomy" id="1093897"/>
    <lineage>
        <taxon>Eukaryota</taxon>
        <taxon>Fungi</taxon>
        <taxon>Dikarya</taxon>
        <taxon>Ascomycota</taxon>
        <taxon>Pezizomycotina</taxon>
        <taxon>Sordariomycetes</taxon>
        <taxon>Sordariomycetidae</taxon>
        <taxon>Cephalothecales</taxon>
        <taxon>Cephalothecaceae</taxon>
        <taxon>Phialemonium</taxon>
    </lineage>
</organism>
<dbReference type="RefSeq" id="XP_060286393.1">
    <property type="nucleotide sequence ID" value="XM_060425159.1"/>
</dbReference>
<reference evidence="8" key="1">
    <citation type="submission" date="2023-06" db="EMBL/GenBank/DDBJ databases">
        <title>Genome-scale phylogeny and comparative genomics of the fungal order Sordariales.</title>
        <authorList>
            <consortium name="Lawrence Berkeley National Laboratory"/>
            <person name="Hensen N."/>
            <person name="Bonometti L."/>
            <person name="Westerberg I."/>
            <person name="Brannstrom I.O."/>
            <person name="Guillou S."/>
            <person name="Cros-Aarteil S."/>
            <person name="Calhoun S."/>
            <person name="Haridas S."/>
            <person name="Kuo A."/>
            <person name="Mondo S."/>
            <person name="Pangilinan J."/>
            <person name="Riley R."/>
            <person name="Labutti K."/>
            <person name="Andreopoulos B."/>
            <person name="Lipzen A."/>
            <person name="Chen C."/>
            <person name="Yanf M."/>
            <person name="Daum C."/>
            <person name="Ng V."/>
            <person name="Clum A."/>
            <person name="Steindorff A."/>
            <person name="Ohm R."/>
            <person name="Martin F."/>
            <person name="Silar P."/>
            <person name="Natvig D."/>
            <person name="Lalanne C."/>
            <person name="Gautier V."/>
            <person name="Ament-Velasquez S.L."/>
            <person name="Kruys A."/>
            <person name="Hutchinson M.I."/>
            <person name="Powell A.J."/>
            <person name="Barry K."/>
            <person name="Miller A.N."/>
            <person name="Grigoriev I.V."/>
            <person name="Debuchy R."/>
            <person name="Gladieux P."/>
            <person name="Thoren M.H."/>
            <person name="Johannesson H."/>
        </authorList>
    </citation>
    <scope>NUCLEOTIDE SEQUENCE</scope>
    <source>
        <strain evidence="8">8032-3</strain>
    </source>
</reference>
<feature type="transmembrane region" description="Helical" evidence="5">
    <location>
        <begin position="663"/>
        <end position="679"/>
    </location>
</feature>
<feature type="transmembrane region" description="Helical" evidence="5">
    <location>
        <begin position="723"/>
        <end position="747"/>
    </location>
</feature>
<dbReference type="PANTHER" id="PTHR37994:SF4">
    <property type="entry name" value="ER TRANSPORTER 6TM N-TERMINAL DOMAIN-CONTAINING PROTEIN-RELATED"/>
    <property type="match status" value="1"/>
</dbReference>
<sequence>MHETSRLKKWINPITWWSMLDMDRESLLQMMKCSLPPVVVIAISQTSAVANMTSTVGYLATITAVSSQCLLPRAKFLRIMFFNLLATCIAASLCCLASYTAVKARKQSRGSDSSGHGGLSDYNSDACVVSAIWLIVMIWVANGFRAWRPTELQDPMVAFSIFSVVTLTRSGTFEDVSEGLNFISRLLKTLLLGFAIATGISLLILPRTCRGHVFEDIRSYTEQTQAVLASLPEFLRSFPNGTSPAAPSSPDSDAEVADTQQTTLAALARDKLSAAINALNTLDAKIQGGLHYSKMEVACGKLAASDLEEISDLLRNLLRPLSGMVLLPDMLDNLVQTDSFRTHEPGNFQASMKQGGIDYVAGSLPTWLSEISNLITIGLQYFLVRLELVSRSQVCKQEHQLDILDQDGKLISLDPESINFVDEFERSLKHVSSSSRKQFLDEISLPHNAILHAEGSEGDSCVHESNLGIQQQYFIALYLFYLQDMVADATVALALFARRKVTDGTMARYRLIRPDKLSPWGWFSPSSDSRETATVIHDFPPPREEAQGIKVADPEHLVPSNVWERESGRFRSISALIGSDLSMFGLRVSVASFCVGILAYLHQTQEFFIRQRCIWAMIVIVIGMSPTSGQTMFGFVARIVATVFSVALSLIAWYIVDGRTAGVIIFLFLANMVGSYVYVKKPQYFGPSIIAVITLNVIIGYELQVRKLGRDRAESNGQPYYPIYIFGPYKLLAVIAGCVISFFWVIFPYPITAKSKVPRLVGENLFNLARVYSVMHATIELWIDRQHSRPEDPEDPAHLYAHMGAMMKKLTKEGLLSLHSLRMHGRFATYEPPLGGKFPVRIYSNMMSAIQQSLSLMSLMAYIGRTMPSATRQTENASGEAKDWTSGLAVAALESTDFQSHSTTSLFCHLGSAMVNAQPLPPFLSVSEPFPLARQLQRLEFKLLNINNAQDPAFIAFISLEVLRTTLNFELKKMLRNVRMLVGEVKLDV</sequence>
<feature type="transmembrane region" description="Helical" evidence="5">
    <location>
        <begin position="613"/>
        <end position="629"/>
    </location>
</feature>
<feature type="transmembrane region" description="Helical" evidence="5">
    <location>
        <begin position="185"/>
        <end position="205"/>
    </location>
</feature>
<evidence type="ECO:0008006" key="10">
    <source>
        <dbReference type="Google" id="ProtNLM"/>
    </source>
</evidence>
<dbReference type="GO" id="GO:0016020">
    <property type="term" value="C:membrane"/>
    <property type="evidence" value="ECO:0007669"/>
    <property type="project" value="UniProtKB-SubCell"/>
</dbReference>
<keyword evidence="9" id="KW-1185">Reference proteome</keyword>
<keyword evidence="2 5" id="KW-0812">Transmembrane</keyword>
<feature type="transmembrane region" description="Helical" evidence="5">
    <location>
        <begin position="122"/>
        <end position="144"/>
    </location>
</feature>
<dbReference type="AlphaFoldDB" id="A0AAJ0C4T8"/>
<evidence type="ECO:0000256" key="5">
    <source>
        <dbReference type="SAM" id="Phobius"/>
    </source>
</evidence>
<comment type="caution">
    <text evidence="8">The sequence shown here is derived from an EMBL/GenBank/DDBJ whole genome shotgun (WGS) entry which is preliminary data.</text>
</comment>
<dbReference type="Proteomes" id="UP001244011">
    <property type="component" value="Unassembled WGS sequence"/>
</dbReference>
<evidence type="ECO:0000259" key="7">
    <source>
        <dbReference type="Pfam" id="PF13515"/>
    </source>
</evidence>
<protein>
    <recommendedName>
        <fullName evidence="10">ER transporter 6TM N-terminal domain-containing protein</fullName>
    </recommendedName>
</protein>
<feature type="transmembrane region" description="Helical" evidence="5">
    <location>
        <begin position="473"/>
        <end position="497"/>
    </location>
</feature>